<comment type="caution">
    <text evidence="1">The sequence shown here is derived from an EMBL/GenBank/DDBJ whole genome shotgun (WGS) entry which is preliminary data.</text>
</comment>
<dbReference type="EMBL" id="JBEDUW010000002">
    <property type="protein sequence ID" value="KAK9942500.1"/>
    <property type="molecule type" value="Genomic_DNA"/>
</dbReference>
<sequence length="76" mass="8419">MALETVKEDEEVYNWSELKLSSSISGLDRETGERKRGRDILIAIDHGSTASKLSIGPSFTFAGLMIPSILFMQFPV</sequence>
<evidence type="ECO:0000313" key="2">
    <source>
        <dbReference type="Proteomes" id="UP001457282"/>
    </source>
</evidence>
<accession>A0AAW1Y0J3</accession>
<evidence type="ECO:0000313" key="1">
    <source>
        <dbReference type="EMBL" id="KAK9942500.1"/>
    </source>
</evidence>
<dbReference type="PANTHER" id="PTHR47583">
    <property type="entry name" value="ADENINE NUCLEOTIDE ALPHA HYDROLASES-LIKE SUPERFAMILY PROTEIN"/>
    <property type="match status" value="1"/>
</dbReference>
<protein>
    <submittedName>
        <fullName evidence="1">Uncharacterized protein</fullName>
    </submittedName>
</protein>
<dbReference type="PANTHER" id="PTHR47583:SF1">
    <property type="entry name" value="ADENINE NUCLEOTIDE ALPHA HYDROLASES-LIKE SUPERFAMILY PROTEIN"/>
    <property type="match status" value="1"/>
</dbReference>
<keyword evidence="2" id="KW-1185">Reference proteome</keyword>
<name>A0AAW1Y0J3_RUBAR</name>
<dbReference type="AlphaFoldDB" id="A0AAW1Y0J3"/>
<organism evidence="1 2">
    <name type="scientific">Rubus argutus</name>
    <name type="common">Southern blackberry</name>
    <dbReference type="NCBI Taxonomy" id="59490"/>
    <lineage>
        <taxon>Eukaryota</taxon>
        <taxon>Viridiplantae</taxon>
        <taxon>Streptophyta</taxon>
        <taxon>Embryophyta</taxon>
        <taxon>Tracheophyta</taxon>
        <taxon>Spermatophyta</taxon>
        <taxon>Magnoliopsida</taxon>
        <taxon>eudicotyledons</taxon>
        <taxon>Gunneridae</taxon>
        <taxon>Pentapetalae</taxon>
        <taxon>rosids</taxon>
        <taxon>fabids</taxon>
        <taxon>Rosales</taxon>
        <taxon>Rosaceae</taxon>
        <taxon>Rosoideae</taxon>
        <taxon>Rosoideae incertae sedis</taxon>
        <taxon>Rubus</taxon>
    </lineage>
</organism>
<gene>
    <name evidence="1" type="ORF">M0R45_008162</name>
</gene>
<reference evidence="1 2" key="1">
    <citation type="journal article" date="2023" name="G3 (Bethesda)">
        <title>A chromosome-length genome assembly and annotation of blackberry (Rubus argutus, cv. 'Hillquist').</title>
        <authorList>
            <person name="Bruna T."/>
            <person name="Aryal R."/>
            <person name="Dudchenko O."/>
            <person name="Sargent D.J."/>
            <person name="Mead D."/>
            <person name="Buti M."/>
            <person name="Cavallini A."/>
            <person name="Hytonen T."/>
            <person name="Andres J."/>
            <person name="Pham M."/>
            <person name="Weisz D."/>
            <person name="Mascagni F."/>
            <person name="Usai G."/>
            <person name="Natali L."/>
            <person name="Bassil N."/>
            <person name="Fernandez G.E."/>
            <person name="Lomsadze A."/>
            <person name="Armour M."/>
            <person name="Olukolu B."/>
            <person name="Poorten T."/>
            <person name="Britton C."/>
            <person name="Davik J."/>
            <person name="Ashrafi H."/>
            <person name="Aiden E.L."/>
            <person name="Borodovsky M."/>
            <person name="Worthington M."/>
        </authorList>
    </citation>
    <scope>NUCLEOTIDE SEQUENCE [LARGE SCALE GENOMIC DNA]</scope>
    <source>
        <strain evidence="1">PI 553951</strain>
    </source>
</reference>
<proteinExistence type="predicted"/>
<dbReference type="Proteomes" id="UP001457282">
    <property type="component" value="Unassembled WGS sequence"/>
</dbReference>